<dbReference type="Pfam" id="PF00005">
    <property type="entry name" value="ABC_tran"/>
    <property type="match status" value="2"/>
</dbReference>
<evidence type="ECO:0000313" key="5">
    <source>
        <dbReference type="EMBL" id="MEY8762029.1"/>
    </source>
</evidence>
<dbReference type="InterPro" id="IPR051309">
    <property type="entry name" value="ABCF_ATPase"/>
</dbReference>
<dbReference type="EMBL" id="JBGFFE010000001">
    <property type="protein sequence ID" value="MEY8762029.1"/>
    <property type="molecule type" value="Genomic_DNA"/>
</dbReference>
<evidence type="ECO:0000256" key="1">
    <source>
        <dbReference type="ARBA" id="ARBA00022741"/>
    </source>
</evidence>
<gene>
    <name evidence="5" type="primary">abc-f</name>
    <name evidence="5" type="ORF">AB8S09_00015</name>
</gene>
<keyword evidence="6" id="KW-1185">Reference proteome</keyword>
<dbReference type="RefSeq" id="WP_294180646.1">
    <property type="nucleotide sequence ID" value="NZ_JBGFFE010000001.1"/>
</dbReference>
<dbReference type="InterPro" id="IPR027417">
    <property type="entry name" value="P-loop_NTPase"/>
</dbReference>
<comment type="caution">
    <text evidence="5">The sequence shown here is derived from an EMBL/GenBank/DDBJ whole genome shotgun (WGS) entry which is preliminary data.</text>
</comment>
<evidence type="ECO:0000256" key="3">
    <source>
        <dbReference type="SAM" id="MobiDB-lite"/>
    </source>
</evidence>
<dbReference type="CDD" id="cd03221">
    <property type="entry name" value="ABCF_EF-3"/>
    <property type="match status" value="2"/>
</dbReference>
<sequence length="541" mass="61069">MLILEINNLKKYFNDRLIVSVDNLTISSGDKIGVVGRNGAGKTTFLNILAGEESCEGIVKRNCSISYIRQFPRENIKAHGKILSEFGIGRKAGIDDLSGGEYTKLNIAAALSGEGELLLADEPTCNLDYEGISLLQKKLEKIETFVLISHDRELMDSLCSRIIEIEDGKLALYEGNYSSYKRQKTLEMQFRQKKYEHYISEKSRLQRTIEQTEKSSKSMRKAPRRMGNSEARLHKGSTSEKRKKISNSVRRMKVHLKNLQVEKKPYKVPGVKFDFSLVNPPENKIVISGKNICFNYGSVNVLKDADFEIYNGSKTAIVGSNGSGKTTLMNLMEGDSKSVYKVPKAVIGYLCQDFSNLDSEKTVIDNVMRDSVQDEISVRTVLARLLFTGSDVYKKVSVLSGGEKIKASFAKIFVSDANILLLDEPTNYLDLQSVESLEDILESYLGTVVFVSHDRKFINSIADRMMLLKDGKITEFGGNLREFERHQKLKKDSEGHRVEKSVLQMKLTEIISRMLLPGSDKEMLEVEYKDVLNRLKNLDKK</sequence>
<dbReference type="SUPFAM" id="SSF52540">
    <property type="entry name" value="P-loop containing nucleoside triphosphate hydrolases"/>
    <property type="match status" value="2"/>
</dbReference>
<evidence type="ECO:0000313" key="6">
    <source>
        <dbReference type="Proteomes" id="UP001565220"/>
    </source>
</evidence>
<evidence type="ECO:0000256" key="2">
    <source>
        <dbReference type="ARBA" id="ARBA00022840"/>
    </source>
</evidence>
<feature type="domain" description="ABC transporter" evidence="4">
    <location>
        <begin position="287"/>
        <end position="495"/>
    </location>
</feature>
<dbReference type="SMART" id="SM00382">
    <property type="entry name" value="AAA"/>
    <property type="match status" value="2"/>
</dbReference>
<keyword evidence="1" id="KW-0547">Nucleotide-binding</keyword>
<reference evidence="5 6" key="1">
    <citation type="submission" date="2024-08" db="EMBL/GenBank/DDBJ databases">
        <title>Clostridium lapicellarii sp. nov., and Clostridium renhuaiense sp. nov., two species isolated from the mud in a fermentation cellar used for producing sauce-flavour Chinese liquors.</title>
        <authorList>
            <person name="Yang F."/>
            <person name="Wang H."/>
            <person name="Chen L.Q."/>
            <person name="Zhou N."/>
            <person name="Lu J.J."/>
            <person name="Pu X.X."/>
            <person name="Wan B."/>
            <person name="Wang L."/>
            <person name="Liu S.J."/>
        </authorList>
    </citation>
    <scope>NUCLEOTIDE SEQUENCE [LARGE SCALE GENOMIC DNA]</scope>
    <source>
        <strain evidence="5 6">MT-113</strain>
    </source>
</reference>
<organism evidence="5 6">
    <name type="scientific">Clostridium lapidicellarium</name>
    <dbReference type="NCBI Taxonomy" id="3240931"/>
    <lineage>
        <taxon>Bacteria</taxon>
        <taxon>Bacillati</taxon>
        <taxon>Bacillota</taxon>
        <taxon>Clostridia</taxon>
        <taxon>Eubacteriales</taxon>
        <taxon>Clostridiaceae</taxon>
        <taxon>Clostridium</taxon>
    </lineage>
</organism>
<dbReference type="NCBIfam" id="NF000355">
    <property type="entry name" value="ribo_prot_ABC_F"/>
    <property type="match status" value="1"/>
</dbReference>
<dbReference type="PANTHER" id="PTHR42855">
    <property type="entry name" value="ABC TRANSPORTER ATP-BINDING SUBUNIT"/>
    <property type="match status" value="1"/>
</dbReference>
<dbReference type="Gene3D" id="3.40.50.300">
    <property type="entry name" value="P-loop containing nucleotide triphosphate hydrolases"/>
    <property type="match status" value="3"/>
</dbReference>
<proteinExistence type="predicted"/>
<dbReference type="Pfam" id="PF12848">
    <property type="entry name" value="ABC_tran_Xtn"/>
    <property type="match status" value="1"/>
</dbReference>
<dbReference type="PROSITE" id="PS50893">
    <property type="entry name" value="ABC_TRANSPORTER_2"/>
    <property type="match status" value="2"/>
</dbReference>
<dbReference type="InterPro" id="IPR003593">
    <property type="entry name" value="AAA+_ATPase"/>
</dbReference>
<dbReference type="PANTHER" id="PTHR42855:SF2">
    <property type="entry name" value="DRUG RESISTANCE ABC TRANSPORTER,ATP-BINDING PROTEIN"/>
    <property type="match status" value="1"/>
</dbReference>
<accession>A0ABV4DS08</accession>
<dbReference type="InterPro" id="IPR003439">
    <property type="entry name" value="ABC_transporter-like_ATP-bd"/>
</dbReference>
<evidence type="ECO:0000259" key="4">
    <source>
        <dbReference type="PROSITE" id="PS50893"/>
    </source>
</evidence>
<feature type="region of interest" description="Disordered" evidence="3">
    <location>
        <begin position="206"/>
        <end position="246"/>
    </location>
</feature>
<dbReference type="InterPro" id="IPR032781">
    <property type="entry name" value="ABC_tran_Xtn"/>
</dbReference>
<protein>
    <submittedName>
        <fullName evidence="5">Ribosomal protection-like ABC-F family protein</fullName>
    </submittedName>
</protein>
<name>A0ABV4DS08_9CLOT</name>
<feature type="compositionally biased region" description="Basic and acidic residues" evidence="3">
    <location>
        <begin position="231"/>
        <end position="240"/>
    </location>
</feature>
<feature type="domain" description="ABC transporter" evidence="4">
    <location>
        <begin position="4"/>
        <end position="192"/>
    </location>
</feature>
<keyword evidence="2" id="KW-0067">ATP-binding</keyword>
<dbReference type="Proteomes" id="UP001565220">
    <property type="component" value="Unassembled WGS sequence"/>
</dbReference>